<dbReference type="InterPro" id="IPR008952">
    <property type="entry name" value="Tetraspanin_EC2_sf"/>
</dbReference>
<dbReference type="Pfam" id="PF00335">
    <property type="entry name" value="Tetraspanin"/>
    <property type="match status" value="1"/>
</dbReference>
<dbReference type="AlphaFoldDB" id="A0AAJ7BV02"/>
<comment type="subcellular location">
    <subcellularLocation>
        <location evidence="1 7">Membrane</location>
        <topology evidence="1 7">Multi-pass membrane protein</topology>
    </subcellularLocation>
</comment>
<dbReference type="InterPro" id="IPR018503">
    <property type="entry name" value="Tetraspanin_CS"/>
</dbReference>
<evidence type="ECO:0000256" key="2">
    <source>
        <dbReference type="ARBA" id="ARBA00006840"/>
    </source>
</evidence>
<dbReference type="InterPro" id="IPR000301">
    <property type="entry name" value="Tetraspanin_animals"/>
</dbReference>
<reference evidence="9" key="1">
    <citation type="submission" date="2025-08" db="UniProtKB">
        <authorList>
            <consortium name="RefSeq"/>
        </authorList>
    </citation>
    <scope>IDENTIFICATION</scope>
</reference>
<keyword evidence="5 7" id="KW-0472">Membrane</keyword>
<evidence type="ECO:0000256" key="5">
    <source>
        <dbReference type="ARBA" id="ARBA00023136"/>
    </source>
</evidence>
<dbReference type="PANTHER" id="PTHR19282">
    <property type="entry name" value="TETRASPANIN"/>
    <property type="match status" value="1"/>
</dbReference>
<dbReference type="CDD" id="cd03127">
    <property type="entry name" value="tetraspanin_LEL"/>
    <property type="match status" value="1"/>
</dbReference>
<dbReference type="KEGG" id="ccin:107267632"/>
<feature type="transmembrane region" description="Helical" evidence="7">
    <location>
        <begin position="12"/>
        <end position="33"/>
    </location>
</feature>
<keyword evidence="3 7" id="KW-0812">Transmembrane</keyword>
<keyword evidence="8" id="KW-1185">Reference proteome</keyword>
<feature type="disulfide bond" evidence="6">
    <location>
        <begin position="145"/>
        <end position="162"/>
    </location>
</feature>
<dbReference type="PRINTS" id="PR00259">
    <property type="entry name" value="TMFOUR"/>
</dbReference>
<evidence type="ECO:0000256" key="6">
    <source>
        <dbReference type="PIRSR" id="PIRSR002419-1"/>
    </source>
</evidence>
<keyword evidence="4 7" id="KW-1133">Transmembrane helix</keyword>
<accession>A0AAJ7BV02</accession>
<evidence type="ECO:0000256" key="7">
    <source>
        <dbReference type="RuleBase" id="RU361218"/>
    </source>
</evidence>
<name>A0AAJ7BV02_CEPCN</name>
<sequence length="230" mass="24927">MNCGIACIKYLLFIFNFVFALCGLGILIVGVLIHLKLTEFSDALADNVHLPSILLIVIGSIIFVIAFFGCCGAIRESHCMVVTFAVLLLTILIIQVAVGIYTFILLKNADELNIKENYQSVFNDYYKNNASSATIDAVQSSLQCCGVNSPSDFSNYIPWSCCGNSEGSHCTVNNSYTTGCVEALKDFLTYAGNILGGFAIGVAVVQLLGIIFALCLANSIKNDERRGYRV</sequence>
<evidence type="ECO:0000313" key="8">
    <source>
        <dbReference type="Proteomes" id="UP000694920"/>
    </source>
</evidence>
<dbReference type="RefSeq" id="XP_015595080.1">
    <property type="nucleotide sequence ID" value="XM_015739594.2"/>
</dbReference>
<dbReference type="PIRSF" id="PIRSF002419">
    <property type="entry name" value="Tetraspanin"/>
    <property type="match status" value="1"/>
</dbReference>
<proteinExistence type="inferred from homology"/>
<dbReference type="Proteomes" id="UP000694920">
    <property type="component" value="Unplaced"/>
</dbReference>
<gene>
    <name evidence="9" type="primary">LOC107267632</name>
</gene>
<organism evidence="8 9">
    <name type="scientific">Cephus cinctus</name>
    <name type="common">Wheat stem sawfly</name>
    <dbReference type="NCBI Taxonomy" id="211228"/>
    <lineage>
        <taxon>Eukaryota</taxon>
        <taxon>Metazoa</taxon>
        <taxon>Ecdysozoa</taxon>
        <taxon>Arthropoda</taxon>
        <taxon>Hexapoda</taxon>
        <taxon>Insecta</taxon>
        <taxon>Pterygota</taxon>
        <taxon>Neoptera</taxon>
        <taxon>Endopterygota</taxon>
        <taxon>Hymenoptera</taxon>
        <taxon>Cephoidea</taxon>
        <taxon>Cephidae</taxon>
        <taxon>Cephus</taxon>
    </lineage>
</organism>
<feature type="disulfide bond" evidence="6">
    <location>
        <begin position="144"/>
        <end position="180"/>
    </location>
</feature>
<evidence type="ECO:0000313" key="9">
    <source>
        <dbReference type="RefSeq" id="XP_015595080.1"/>
    </source>
</evidence>
<dbReference type="PANTHER" id="PTHR19282:SF456">
    <property type="entry name" value="CD63 MOLECULE"/>
    <property type="match status" value="1"/>
</dbReference>
<keyword evidence="6" id="KW-1015">Disulfide bond</keyword>
<dbReference type="Gene3D" id="1.10.1450.10">
    <property type="entry name" value="Tetraspanin"/>
    <property type="match status" value="1"/>
</dbReference>
<evidence type="ECO:0000256" key="3">
    <source>
        <dbReference type="ARBA" id="ARBA00022692"/>
    </source>
</evidence>
<dbReference type="GeneID" id="107267632"/>
<feature type="transmembrane region" description="Helical" evidence="7">
    <location>
        <begin position="53"/>
        <end position="74"/>
    </location>
</feature>
<protein>
    <recommendedName>
        <fullName evidence="7">Tetraspanin</fullName>
    </recommendedName>
</protein>
<evidence type="ECO:0000256" key="4">
    <source>
        <dbReference type="ARBA" id="ARBA00022989"/>
    </source>
</evidence>
<dbReference type="SUPFAM" id="SSF48652">
    <property type="entry name" value="Tetraspanin"/>
    <property type="match status" value="1"/>
</dbReference>
<feature type="transmembrane region" description="Helical" evidence="7">
    <location>
        <begin position="194"/>
        <end position="217"/>
    </location>
</feature>
<comment type="similarity">
    <text evidence="2 7">Belongs to the tetraspanin (TM4SF) family.</text>
</comment>
<feature type="transmembrane region" description="Helical" evidence="7">
    <location>
        <begin position="81"/>
        <end position="104"/>
    </location>
</feature>
<evidence type="ECO:0000256" key="1">
    <source>
        <dbReference type="ARBA" id="ARBA00004141"/>
    </source>
</evidence>
<dbReference type="InterPro" id="IPR018499">
    <property type="entry name" value="Tetraspanin/Peripherin"/>
</dbReference>
<dbReference type="PROSITE" id="PS00421">
    <property type="entry name" value="TM4_1"/>
    <property type="match status" value="1"/>
</dbReference>
<dbReference type="GO" id="GO:0005886">
    <property type="term" value="C:plasma membrane"/>
    <property type="evidence" value="ECO:0007669"/>
    <property type="project" value="TreeGrafter"/>
</dbReference>